<evidence type="ECO:0000313" key="4">
    <source>
        <dbReference type="EMBL" id="MFI7443180.1"/>
    </source>
</evidence>
<keyword evidence="1" id="KW-0808">Transferase</keyword>
<dbReference type="Gene3D" id="3.30.565.10">
    <property type="entry name" value="Histidine kinase-like ATPase, C-terminal domain"/>
    <property type="match status" value="1"/>
</dbReference>
<evidence type="ECO:0000256" key="2">
    <source>
        <dbReference type="SAM" id="MobiDB-lite"/>
    </source>
</evidence>
<reference evidence="4 5" key="1">
    <citation type="submission" date="2024-10" db="EMBL/GenBank/DDBJ databases">
        <title>The Natural Products Discovery Center: Release of the First 8490 Sequenced Strains for Exploring Actinobacteria Biosynthetic Diversity.</title>
        <authorList>
            <person name="Kalkreuter E."/>
            <person name="Kautsar S.A."/>
            <person name="Yang D."/>
            <person name="Bader C.D."/>
            <person name="Teijaro C.N."/>
            <person name="Fluegel L."/>
            <person name="Davis C.M."/>
            <person name="Simpson J.R."/>
            <person name="Lauterbach L."/>
            <person name="Steele A.D."/>
            <person name="Gui C."/>
            <person name="Meng S."/>
            <person name="Li G."/>
            <person name="Viehrig K."/>
            <person name="Ye F."/>
            <person name="Su P."/>
            <person name="Kiefer A.F."/>
            <person name="Nichols A."/>
            <person name="Cepeda A.J."/>
            <person name="Yan W."/>
            <person name="Fan B."/>
            <person name="Jiang Y."/>
            <person name="Adhikari A."/>
            <person name="Zheng C.-J."/>
            <person name="Schuster L."/>
            <person name="Cowan T.M."/>
            <person name="Smanski M.J."/>
            <person name="Chevrette M.G."/>
            <person name="De Carvalho L.P.S."/>
            <person name="Shen B."/>
        </authorList>
    </citation>
    <scope>NUCLEOTIDE SEQUENCE [LARGE SCALE GENOMIC DNA]</scope>
    <source>
        <strain evidence="4 5">NPDC049503</strain>
    </source>
</reference>
<keyword evidence="4" id="KW-0547">Nucleotide-binding</keyword>
<keyword evidence="5" id="KW-1185">Reference proteome</keyword>
<dbReference type="InterPro" id="IPR050267">
    <property type="entry name" value="Anti-sigma-factor_SerPK"/>
</dbReference>
<dbReference type="PANTHER" id="PTHR35526">
    <property type="entry name" value="ANTI-SIGMA-F FACTOR RSBW-RELATED"/>
    <property type="match status" value="1"/>
</dbReference>
<keyword evidence="1" id="KW-0723">Serine/threonine-protein kinase</keyword>
<name>A0ABW8A8R6_9ACTN</name>
<dbReference type="GO" id="GO:0005524">
    <property type="term" value="F:ATP binding"/>
    <property type="evidence" value="ECO:0007669"/>
    <property type="project" value="UniProtKB-KW"/>
</dbReference>
<dbReference type="Proteomes" id="UP001612928">
    <property type="component" value="Unassembled WGS sequence"/>
</dbReference>
<gene>
    <name evidence="4" type="ORF">ACIBP5_24685</name>
</gene>
<dbReference type="InterPro" id="IPR003594">
    <property type="entry name" value="HATPase_dom"/>
</dbReference>
<keyword evidence="4" id="KW-0067">ATP-binding</keyword>
<dbReference type="InterPro" id="IPR036890">
    <property type="entry name" value="HATPase_C_sf"/>
</dbReference>
<protein>
    <submittedName>
        <fullName evidence="4">ATP-binding protein</fullName>
    </submittedName>
</protein>
<accession>A0ABW8A8R6</accession>
<comment type="caution">
    <text evidence="4">The sequence shown here is derived from an EMBL/GenBank/DDBJ whole genome shotgun (WGS) entry which is preliminary data.</text>
</comment>
<dbReference type="CDD" id="cd16936">
    <property type="entry name" value="HATPase_RsbW-like"/>
    <property type="match status" value="1"/>
</dbReference>
<organism evidence="4 5">
    <name type="scientific">Nonomuraea indica</name>
    <dbReference type="NCBI Taxonomy" id="1581193"/>
    <lineage>
        <taxon>Bacteria</taxon>
        <taxon>Bacillati</taxon>
        <taxon>Actinomycetota</taxon>
        <taxon>Actinomycetes</taxon>
        <taxon>Streptosporangiales</taxon>
        <taxon>Streptosporangiaceae</taxon>
        <taxon>Nonomuraea</taxon>
    </lineage>
</organism>
<dbReference type="Pfam" id="PF13581">
    <property type="entry name" value="HATPase_c_2"/>
    <property type="match status" value="1"/>
</dbReference>
<proteinExistence type="predicted"/>
<feature type="region of interest" description="Disordered" evidence="2">
    <location>
        <begin position="133"/>
        <end position="155"/>
    </location>
</feature>
<sequence length="168" mass="18211">MIGDVELRCLITTDLSLLRKRVQDFAMAAGLTGERLDDLVLAVNEAADNVVEHGAGAGTLIARADRQGVWVDIIDTAGTLTDGHLYRHGDDMPPEAMRGYGLWLVRRLCDQVLLDHPDGQTRLRLHMRFDHAAPPASARPQPAPWPRDVSGGRRATGDAIVGTAAYPA</sequence>
<feature type="domain" description="Histidine kinase/HSP90-like ATPase" evidence="3">
    <location>
        <begin position="14"/>
        <end position="125"/>
    </location>
</feature>
<evidence type="ECO:0000256" key="1">
    <source>
        <dbReference type="ARBA" id="ARBA00022527"/>
    </source>
</evidence>
<dbReference type="RefSeq" id="WP_397023270.1">
    <property type="nucleotide sequence ID" value="NZ_JBITMB010000005.1"/>
</dbReference>
<evidence type="ECO:0000259" key="3">
    <source>
        <dbReference type="Pfam" id="PF13581"/>
    </source>
</evidence>
<dbReference type="EMBL" id="JBITMB010000005">
    <property type="protein sequence ID" value="MFI7443180.1"/>
    <property type="molecule type" value="Genomic_DNA"/>
</dbReference>
<dbReference type="SUPFAM" id="SSF55874">
    <property type="entry name" value="ATPase domain of HSP90 chaperone/DNA topoisomerase II/histidine kinase"/>
    <property type="match status" value="1"/>
</dbReference>
<evidence type="ECO:0000313" key="5">
    <source>
        <dbReference type="Proteomes" id="UP001612928"/>
    </source>
</evidence>
<keyword evidence="1" id="KW-0418">Kinase</keyword>